<sequence>MLVVVVIIYAICWLPLHAITIAGDVHLTFYNLPGMNIVWTASHWLAMSNCMYNPFIYCWMNARFRNGFLKVIRVATCRFSNARNVIEMQHMHRHTSARFSSVGNRSNKSNFRSNSTTEYTCMPGRYSSGVLRDI</sequence>
<dbReference type="InterPro" id="IPR000276">
    <property type="entry name" value="GPCR_Rhodpsn"/>
</dbReference>
<dbReference type="PANTHER" id="PTHR46925">
    <property type="entry name" value="G-PROTEIN COUPLED RECEPTOR TKR-1-RELATED"/>
    <property type="match status" value="1"/>
</dbReference>
<comment type="subcellular location">
    <subcellularLocation>
        <location evidence="1">Cell membrane</location>
        <topology evidence="1">Multi-pass membrane protein</topology>
    </subcellularLocation>
</comment>
<keyword evidence="7" id="KW-0675">Receptor</keyword>
<evidence type="ECO:0000256" key="7">
    <source>
        <dbReference type="ARBA" id="ARBA00023170"/>
    </source>
</evidence>
<dbReference type="SUPFAM" id="SSF81321">
    <property type="entry name" value="Family A G protein-coupled receptor-like"/>
    <property type="match status" value="1"/>
</dbReference>
<dbReference type="EMBL" id="JAIWYP010000002">
    <property type="protein sequence ID" value="KAH3869178.1"/>
    <property type="molecule type" value="Genomic_DNA"/>
</dbReference>
<keyword evidence="4 9" id="KW-1133">Transmembrane helix</keyword>
<evidence type="ECO:0000313" key="11">
    <source>
        <dbReference type="EMBL" id="KAH3869178.1"/>
    </source>
</evidence>
<gene>
    <name evidence="11" type="ORF">DPMN_032339</name>
</gene>
<proteinExistence type="predicted"/>
<accession>A0A9D4M411</accession>
<keyword evidence="3 9" id="KW-0812">Transmembrane</keyword>
<dbReference type="PROSITE" id="PS50262">
    <property type="entry name" value="G_PROTEIN_RECEP_F1_2"/>
    <property type="match status" value="1"/>
</dbReference>
<reference evidence="11" key="2">
    <citation type="submission" date="2020-11" db="EMBL/GenBank/DDBJ databases">
        <authorList>
            <person name="McCartney M.A."/>
            <person name="Auch B."/>
            <person name="Kono T."/>
            <person name="Mallez S."/>
            <person name="Becker A."/>
            <person name="Gohl D.M."/>
            <person name="Silverstein K.A.T."/>
            <person name="Koren S."/>
            <person name="Bechman K.B."/>
            <person name="Herman A."/>
            <person name="Abrahante J.E."/>
            <person name="Garbe J."/>
        </authorList>
    </citation>
    <scope>NUCLEOTIDE SEQUENCE</scope>
    <source>
        <strain evidence="11">Duluth1</strain>
        <tissue evidence="11">Whole animal</tissue>
    </source>
</reference>
<evidence type="ECO:0000256" key="4">
    <source>
        <dbReference type="ARBA" id="ARBA00022989"/>
    </source>
</evidence>
<reference evidence="11" key="1">
    <citation type="journal article" date="2019" name="bioRxiv">
        <title>The Genome of the Zebra Mussel, Dreissena polymorpha: A Resource for Invasive Species Research.</title>
        <authorList>
            <person name="McCartney M.A."/>
            <person name="Auch B."/>
            <person name="Kono T."/>
            <person name="Mallez S."/>
            <person name="Zhang Y."/>
            <person name="Obille A."/>
            <person name="Becker A."/>
            <person name="Abrahante J.E."/>
            <person name="Garbe J."/>
            <person name="Badalamenti J.P."/>
            <person name="Herman A."/>
            <person name="Mangelson H."/>
            <person name="Liachko I."/>
            <person name="Sullivan S."/>
            <person name="Sone E.D."/>
            <person name="Koren S."/>
            <person name="Silverstein K.A.T."/>
            <person name="Beckman K.B."/>
            <person name="Gohl D.M."/>
        </authorList>
    </citation>
    <scope>NUCLEOTIDE SEQUENCE</scope>
    <source>
        <strain evidence="11">Duluth1</strain>
        <tissue evidence="11">Whole animal</tissue>
    </source>
</reference>
<evidence type="ECO:0000256" key="6">
    <source>
        <dbReference type="ARBA" id="ARBA00023136"/>
    </source>
</evidence>
<evidence type="ECO:0000256" key="5">
    <source>
        <dbReference type="ARBA" id="ARBA00023040"/>
    </source>
</evidence>
<dbReference type="Proteomes" id="UP000828390">
    <property type="component" value="Unassembled WGS sequence"/>
</dbReference>
<evidence type="ECO:0000259" key="10">
    <source>
        <dbReference type="PROSITE" id="PS50262"/>
    </source>
</evidence>
<keyword evidence="5" id="KW-0297">G-protein coupled receptor</keyword>
<comment type="caution">
    <text evidence="11">The sequence shown here is derived from an EMBL/GenBank/DDBJ whole genome shotgun (WGS) entry which is preliminary data.</text>
</comment>
<dbReference type="InterPro" id="IPR017452">
    <property type="entry name" value="GPCR_Rhodpsn_7TM"/>
</dbReference>
<evidence type="ECO:0000256" key="1">
    <source>
        <dbReference type="ARBA" id="ARBA00004651"/>
    </source>
</evidence>
<keyword evidence="12" id="KW-1185">Reference proteome</keyword>
<name>A0A9D4M411_DREPO</name>
<keyword evidence="2" id="KW-1003">Cell membrane</keyword>
<keyword evidence="8" id="KW-0807">Transducer</keyword>
<dbReference type="GO" id="GO:0005886">
    <property type="term" value="C:plasma membrane"/>
    <property type="evidence" value="ECO:0007669"/>
    <property type="project" value="UniProtKB-SubCell"/>
</dbReference>
<feature type="domain" description="G-protein coupled receptors family 1 profile" evidence="10">
    <location>
        <begin position="1"/>
        <end position="57"/>
    </location>
</feature>
<evidence type="ECO:0000256" key="9">
    <source>
        <dbReference type="SAM" id="Phobius"/>
    </source>
</evidence>
<dbReference type="InterPro" id="IPR001681">
    <property type="entry name" value="Neurokn_rcpt"/>
</dbReference>
<dbReference type="Gene3D" id="1.20.1070.10">
    <property type="entry name" value="Rhodopsin 7-helix transmembrane proteins"/>
    <property type="match status" value="1"/>
</dbReference>
<dbReference type="AlphaFoldDB" id="A0A9D4M411"/>
<organism evidence="11 12">
    <name type="scientific">Dreissena polymorpha</name>
    <name type="common">Zebra mussel</name>
    <name type="synonym">Mytilus polymorpha</name>
    <dbReference type="NCBI Taxonomy" id="45954"/>
    <lineage>
        <taxon>Eukaryota</taxon>
        <taxon>Metazoa</taxon>
        <taxon>Spiralia</taxon>
        <taxon>Lophotrochozoa</taxon>
        <taxon>Mollusca</taxon>
        <taxon>Bivalvia</taxon>
        <taxon>Autobranchia</taxon>
        <taxon>Heteroconchia</taxon>
        <taxon>Euheterodonta</taxon>
        <taxon>Imparidentia</taxon>
        <taxon>Neoheterodontei</taxon>
        <taxon>Myida</taxon>
        <taxon>Dreissenoidea</taxon>
        <taxon>Dreissenidae</taxon>
        <taxon>Dreissena</taxon>
    </lineage>
</organism>
<protein>
    <recommendedName>
        <fullName evidence="10">G-protein coupled receptors family 1 profile domain-containing protein</fullName>
    </recommendedName>
</protein>
<dbReference type="GO" id="GO:0004995">
    <property type="term" value="F:tachykinin receptor activity"/>
    <property type="evidence" value="ECO:0007669"/>
    <property type="project" value="InterPro"/>
</dbReference>
<dbReference type="Pfam" id="PF00001">
    <property type="entry name" value="7tm_1"/>
    <property type="match status" value="1"/>
</dbReference>
<keyword evidence="6 9" id="KW-0472">Membrane</keyword>
<evidence type="ECO:0000256" key="3">
    <source>
        <dbReference type="ARBA" id="ARBA00022692"/>
    </source>
</evidence>
<dbReference type="PANTHER" id="PTHR46925:SF2">
    <property type="entry name" value="G-PROTEIN COUPLED RECEPTOR TKR-1-RELATED"/>
    <property type="match status" value="1"/>
</dbReference>
<evidence type="ECO:0000256" key="8">
    <source>
        <dbReference type="ARBA" id="ARBA00023224"/>
    </source>
</evidence>
<evidence type="ECO:0000313" key="12">
    <source>
        <dbReference type="Proteomes" id="UP000828390"/>
    </source>
</evidence>
<evidence type="ECO:0000256" key="2">
    <source>
        <dbReference type="ARBA" id="ARBA00022475"/>
    </source>
</evidence>
<feature type="transmembrane region" description="Helical" evidence="9">
    <location>
        <begin position="42"/>
        <end position="60"/>
    </location>
</feature>